<sequence length="184" mass="20490">MNDIDVGKKISEFRKSKDLSMKQLSGLTNVTPSMLSQIERGLANPSLNTLKSIAKALDIPLFTLFTIDANTDDLVVRSNRRKKITFAENNDFSYELLSPDLSGAIEFVLMKLTPGSQSSDELMSHDGEEVAYVLSGTVDIHIENSVITLEKGDSIKLVPHMKHRWKNDYGEETQVVFAITPPSF</sequence>
<dbReference type="GO" id="GO:0005829">
    <property type="term" value="C:cytosol"/>
    <property type="evidence" value="ECO:0007669"/>
    <property type="project" value="TreeGrafter"/>
</dbReference>
<dbReference type="EMBL" id="JJMM01000010">
    <property type="protein sequence ID" value="KDR95600.1"/>
    <property type="molecule type" value="Genomic_DNA"/>
</dbReference>
<dbReference type="CDD" id="cd00093">
    <property type="entry name" value="HTH_XRE"/>
    <property type="match status" value="1"/>
</dbReference>
<evidence type="ECO:0000313" key="4">
    <source>
        <dbReference type="Proteomes" id="UP000027946"/>
    </source>
</evidence>
<keyword evidence="4" id="KW-1185">Reference proteome</keyword>
<reference evidence="3 4" key="1">
    <citation type="submission" date="2014-03" db="EMBL/GenBank/DDBJ databases">
        <title>Genome sequence of Clostridium litorale W6, DSM 5388.</title>
        <authorList>
            <person name="Poehlein A."/>
            <person name="Jagirdar A."/>
            <person name="Khonsari B."/>
            <person name="Chibani C.M."/>
            <person name="Gutierrez Gutierrez D.A."/>
            <person name="Davydova E."/>
            <person name="Alghaithi H.S."/>
            <person name="Nair K.P."/>
            <person name="Dhamotharan K."/>
            <person name="Chandran L."/>
            <person name="G W."/>
            <person name="Daniel R."/>
        </authorList>
    </citation>
    <scope>NUCLEOTIDE SEQUENCE [LARGE SCALE GENOMIC DNA]</scope>
    <source>
        <strain evidence="3 4">W6</strain>
    </source>
</reference>
<dbReference type="PROSITE" id="PS50943">
    <property type="entry name" value="HTH_CROC1"/>
    <property type="match status" value="1"/>
</dbReference>
<evidence type="ECO:0000313" key="3">
    <source>
        <dbReference type="EMBL" id="KDR95600.1"/>
    </source>
</evidence>
<dbReference type="CDD" id="cd02209">
    <property type="entry name" value="cupin_XRE_C"/>
    <property type="match status" value="1"/>
</dbReference>
<dbReference type="PANTHER" id="PTHR46797">
    <property type="entry name" value="HTH-TYPE TRANSCRIPTIONAL REGULATOR"/>
    <property type="match status" value="1"/>
</dbReference>
<dbReference type="InterPro" id="IPR014710">
    <property type="entry name" value="RmlC-like_jellyroll"/>
</dbReference>
<dbReference type="Proteomes" id="UP000027946">
    <property type="component" value="Unassembled WGS sequence"/>
</dbReference>
<dbReference type="InterPro" id="IPR011051">
    <property type="entry name" value="RmlC_Cupin_sf"/>
</dbReference>
<dbReference type="Gene3D" id="1.10.260.40">
    <property type="entry name" value="lambda repressor-like DNA-binding domains"/>
    <property type="match status" value="1"/>
</dbReference>
<organism evidence="3 4">
    <name type="scientific">Peptoclostridium litorale DSM 5388</name>
    <dbReference type="NCBI Taxonomy" id="1121324"/>
    <lineage>
        <taxon>Bacteria</taxon>
        <taxon>Bacillati</taxon>
        <taxon>Bacillota</taxon>
        <taxon>Clostridia</taxon>
        <taxon>Peptostreptococcales</taxon>
        <taxon>Peptoclostridiaceae</taxon>
        <taxon>Peptoclostridium</taxon>
    </lineage>
</organism>
<dbReference type="InterPro" id="IPR013096">
    <property type="entry name" value="Cupin_2"/>
</dbReference>
<dbReference type="Pfam" id="PF07883">
    <property type="entry name" value="Cupin_2"/>
    <property type="match status" value="1"/>
</dbReference>
<accession>A0A069RHK4</accession>
<evidence type="ECO:0000256" key="1">
    <source>
        <dbReference type="ARBA" id="ARBA00023125"/>
    </source>
</evidence>
<proteinExistence type="predicted"/>
<dbReference type="SUPFAM" id="SSF47413">
    <property type="entry name" value="lambda repressor-like DNA-binding domains"/>
    <property type="match status" value="1"/>
</dbReference>
<name>A0A069RHK4_PEPLI</name>
<dbReference type="AlphaFoldDB" id="A0A069RHK4"/>
<keyword evidence="1" id="KW-0238">DNA-binding</keyword>
<dbReference type="eggNOG" id="COG1396">
    <property type="taxonomic scope" value="Bacteria"/>
</dbReference>
<dbReference type="eggNOG" id="COG1917">
    <property type="taxonomic scope" value="Bacteria"/>
</dbReference>
<dbReference type="InterPro" id="IPR010982">
    <property type="entry name" value="Lambda_DNA-bd_dom_sf"/>
</dbReference>
<dbReference type="PANTHER" id="PTHR46797:SF19">
    <property type="entry name" value="BLL2473 PROTEIN"/>
    <property type="match status" value="1"/>
</dbReference>
<dbReference type="STRING" id="1121324.CLIT_10c03270"/>
<dbReference type="InterPro" id="IPR050807">
    <property type="entry name" value="TransReg_Diox_bact_type"/>
</dbReference>
<comment type="caution">
    <text evidence="3">The sequence shown here is derived from an EMBL/GenBank/DDBJ whole genome shotgun (WGS) entry which is preliminary data.</text>
</comment>
<dbReference type="GO" id="GO:0003677">
    <property type="term" value="F:DNA binding"/>
    <property type="evidence" value="ECO:0007669"/>
    <property type="project" value="UniProtKB-KW"/>
</dbReference>
<dbReference type="RefSeq" id="WP_038263974.1">
    <property type="nucleotide sequence ID" value="NZ_FSRH01000006.1"/>
</dbReference>
<dbReference type="OrthoDB" id="9814553at2"/>
<dbReference type="SMART" id="SM00530">
    <property type="entry name" value="HTH_XRE"/>
    <property type="match status" value="1"/>
</dbReference>
<dbReference type="InterPro" id="IPR001387">
    <property type="entry name" value="Cro/C1-type_HTH"/>
</dbReference>
<dbReference type="Pfam" id="PF01381">
    <property type="entry name" value="HTH_3"/>
    <property type="match status" value="1"/>
</dbReference>
<dbReference type="GO" id="GO:0003700">
    <property type="term" value="F:DNA-binding transcription factor activity"/>
    <property type="evidence" value="ECO:0007669"/>
    <property type="project" value="TreeGrafter"/>
</dbReference>
<protein>
    <submittedName>
        <fullName evidence="3">Helix-turn-helix family protein</fullName>
    </submittedName>
</protein>
<feature type="domain" description="HTH cro/C1-type" evidence="2">
    <location>
        <begin position="10"/>
        <end position="64"/>
    </location>
</feature>
<gene>
    <name evidence="3" type="ORF">CLIT_10c03270</name>
</gene>
<dbReference type="Gene3D" id="2.60.120.10">
    <property type="entry name" value="Jelly Rolls"/>
    <property type="match status" value="1"/>
</dbReference>
<dbReference type="SUPFAM" id="SSF51182">
    <property type="entry name" value="RmlC-like cupins"/>
    <property type="match status" value="1"/>
</dbReference>
<evidence type="ECO:0000259" key="2">
    <source>
        <dbReference type="PROSITE" id="PS50943"/>
    </source>
</evidence>